<feature type="domain" description="GH18" evidence="10">
    <location>
        <begin position="298"/>
        <end position="630"/>
    </location>
</feature>
<dbReference type="InterPro" id="IPR001579">
    <property type="entry name" value="Glyco_hydro_18_chit_AS"/>
</dbReference>
<feature type="compositionally biased region" description="Gly residues" evidence="8">
    <location>
        <begin position="630"/>
        <end position="652"/>
    </location>
</feature>
<reference evidence="11" key="1">
    <citation type="journal article" date="2023" name="Genome Biol. Evol.">
        <title>Long-read-based Genome Assembly of Drosophila gunungcola Reveals Fewer Chemosensory Genes in Flower-breeding Species.</title>
        <authorList>
            <person name="Negi A."/>
            <person name="Liao B.Y."/>
            <person name="Yeh S.D."/>
        </authorList>
    </citation>
    <scope>NUCLEOTIDE SEQUENCE</scope>
    <source>
        <strain evidence="11">Sukarami</strain>
    </source>
</reference>
<evidence type="ECO:0000256" key="5">
    <source>
        <dbReference type="ARBA" id="ARBA00023157"/>
    </source>
</evidence>
<dbReference type="CDD" id="cd02872">
    <property type="entry name" value="GH18_chitolectin_chitotriosidase"/>
    <property type="match status" value="1"/>
</dbReference>
<dbReference type="PROSITE" id="PS50940">
    <property type="entry name" value="CHIT_BIND_II"/>
    <property type="match status" value="2"/>
</dbReference>
<proteinExistence type="inferred from homology"/>
<evidence type="ECO:0000256" key="3">
    <source>
        <dbReference type="ARBA" id="ARBA00022729"/>
    </source>
</evidence>
<accession>A0A9Q0BMI9</accession>
<dbReference type="SMART" id="SM00494">
    <property type="entry name" value="ChtBD2"/>
    <property type="match status" value="2"/>
</dbReference>
<dbReference type="GO" id="GO:0008061">
    <property type="term" value="F:chitin binding"/>
    <property type="evidence" value="ECO:0007669"/>
    <property type="project" value="UniProtKB-KW"/>
</dbReference>
<dbReference type="InterPro" id="IPR011583">
    <property type="entry name" value="Chitinase_II/V-like_cat"/>
</dbReference>
<dbReference type="InterPro" id="IPR029070">
    <property type="entry name" value="Chitinase_insertion_sf"/>
</dbReference>
<dbReference type="GO" id="GO:0004568">
    <property type="term" value="F:chitinase activity"/>
    <property type="evidence" value="ECO:0007669"/>
    <property type="project" value="UniProtKB-ARBA"/>
</dbReference>
<keyword evidence="6 7" id="KW-0326">Glycosidase</keyword>
<dbReference type="InterPro" id="IPR036508">
    <property type="entry name" value="Chitin-bd_dom_sf"/>
</dbReference>
<dbReference type="SUPFAM" id="SSF57625">
    <property type="entry name" value="Invertebrate chitin-binding proteins"/>
    <property type="match status" value="2"/>
</dbReference>
<evidence type="ECO:0000313" key="12">
    <source>
        <dbReference type="Proteomes" id="UP001059596"/>
    </source>
</evidence>
<dbReference type="InterPro" id="IPR002557">
    <property type="entry name" value="Chitin-bd_dom"/>
</dbReference>
<evidence type="ECO:0000256" key="4">
    <source>
        <dbReference type="ARBA" id="ARBA00022801"/>
    </source>
</evidence>
<dbReference type="Pfam" id="PF00704">
    <property type="entry name" value="Glyco_hydro_18"/>
    <property type="match status" value="3"/>
</dbReference>
<organism evidence="11 12">
    <name type="scientific">Drosophila gunungcola</name>
    <name type="common">fruit fly</name>
    <dbReference type="NCBI Taxonomy" id="103775"/>
    <lineage>
        <taxon>Eukaryota</taxon>
        <taxon>Metazoa</taxon>
        <taxon>Ecdysozoa</taxon>
        <taxon>Arthropoda</taxon>
        <taxon>Hexapoda</taxon>
        <taxon>Insecta</taxon>
        <taxon>Pterygota</taxon>
        <taxon>Neoptera</taxon>
        <taxon>Endopterygota</taxon>
        <taxon>Diptera</taxon>
        <taxon>Brachycera</taxon>
        <taxon>Muscomorpha</taxon>
        <taxon>Ephydroidea</taxon>
        <taxon>Drosophilidae</taxon>
        <taxon>Drosophila</taxon>
        <taxon>Sophophora</taxon>
    </lineage>
</organism>
<dbReference type="GO" id="GO:0005576">
    <property type="term" value="C:extracellular region"/>
    <property type="evidence" value="ECO:0007669"/>
    <property type="project" value="InterPro"/>
</dbReference>
<feature type="domain" description="GH18" evidence="10">
    <location>
        <begin position="1"/>
        <end position="295"/>
    </location>
</feature>
<keyword evidence="4 7" id="KW-0378">Hydrolase</keyword>
<dbReference type="PROSITE" id="PS51910">
    <property type="entry name" value="GH18_2"/>
    <property type="match status" value="3"/>
</dbReference>
<dbReference type="GO" id="GO:0005975">
    <property type="term" value="P:carbohydrate metabolic process"/>
    <property type="evidence" value="ECO:0007669"/>
    <property type="project" value="InterPro"/>
</dbReference>
<dbReference type="PANTHER" id="PTHR11177">
    <property type="entry name" value="CHITINASE"/>
    <property type="match status" value="1"/>
</dbReference>
<dbReference type="Gene3D" id="3.20.20.80">
    <property type="entry name" value="Glycosidases"/>
    <property type="match status" value="3"/>
</dbReference>
<evidence type="ECO:0000256" key="6">
    <source>
        <dbReference type="ARBA" id="ARBA00023295"/>
    </source>
</evidence>
<comment type="similarity">
    <text evidence="1">Belongs to the glycosyl hydrolase 18 family. Chitinase class II subfamily.</text>
</comment>
<feature type="domain" description="GH18" evidence="10">
    <location>
        <begin position="630"/>
        <end position="991"/>
    </location>
</feature>
<dbReference type="SUPFAM" id="SSF51445">
    <property type="entry name" value="(Trans)glycosidases"/>
    <property type="match status" value="3"/>
</dbReference>
<sequence>IVNCYWGTWANYRSGSGKFDVSNIDAGLCTHLSYSFFGINDSGEIVSLDTWLDYDLGFISQAVLAVVGGWNEGSTKYSSMAGDWYKRQNFINSALNLLRNHGFDGLDLDWEYPNQRGGNWNDRSNFVTLLREIKEAFAPYGYELGIAVGAGESLASGSYEIANIAQHVDFINVMTYDFAMASDGQTGFNAPQWAVENAIYFWMSQGAPAHKLVLGNWPGAPCRGEGAAGSYTGSTGYLGYNEICQNNWHTVFDYNNAAPYAYSGDQWVSFDNVLSVQYKMDFALRNNLAGAMIWSKLQLINCYWGTWANYRPGDGKFTPSDIDPSLCTHISYTFFGISDAGEFKSLDTWLDMDDGLGFISQTIALKQRNPKLKILAVVGGWNEGSEKYSAMAADPGKRATFVASSLAFIQQHGFDGLDLDWEYPGQRGGAASDRENFYGLELGIAVGASEKSASISYDIPAISQHLTFINVMTYDFHMALDGYLGLNAPLPEVTESIDYWLSHGAPAEKLLLGIGFYGHSYQMSDSSQNWPGASCIGPGSAGIYTRENGFLGYHEICLNNWHTNGAPYAFQGDQWIGYDNPESIQMKMQLVESRNLGGAMMWSIETDDFRGLCGETYPLLKTMNRAMGKDGSGGGGGGGSGGGGRGSGGSGSGGSGDCSENGYFWFSGSCRSFYQCVDGIRYDFQCGEGLYFDLTTKNCNWEWETDSIRKVMFTAGGWQEESRGFSRMVASPSSRNHFCTSMIAFMNKWGFDGVQIDWRYPTQRGGQSDDRKNFVLLLEELGLSFREHKFILMVAVLGRTDKGTLESYNIPQIVKNCDFVHLMLHDERDPYRLRLAYNAPLLRNEGSVADAIEHWIEHGRAPQKLILGIPLFVRSYTMDKNRTTVGSPCKGPGKKTKLSRRSGFMTYNEWCVQESNWTRKFDQVAKVPYATRGDQWVSYENPQSIWAKMHLLQKHKLGGAMAWTVDVDDFRGACGERHGLLRVIFSALGDKNALTTEKPTTEVSGLCPQDGFWRDGWDCRLYYECRNGDRIYYECHEGQYFDEAQLICRPAAEVKCDKEFVIWRRGMPVYNFKNMPLNLKIVD</sequence>
<keyword evidence="12" id="KW-1185">Reference proteome</keyword>
<dbReference type="Gene3D" id="2.170.140.10">
    <property type="entry name" value="Chitin binding domain"/>
    <property type="match status" value="2"/>
</dbReference>
<evidence type="ECO:0000313" key="11">
    <source>
        <dbReference type="EMBL" id="KAI8036934.1"/>
    </source>
</evidence>
<feature type="domain" description="Chitin-binding type-2" evidence="9">
    <location>
        <begin position="1004"/>
        <end position="1058"/>
    </location>
</feature>
<keyword evidence="5" id="KW-1015">Disulfide bond</keyword>
<gene>
    <name evidence="11" type="ORF">M5D96_010247</name>
</gene>
<evidence type="ECO:0000256" key="8">
    <source>
        <dbReference type="SAM" id="MobiDB-lite"/>
    </source>
</evidence>
<dbReference type="PROSITE" id="PS01095">
    <property type="entry name" value="GH18_1"/>
    <property type="match status" value="2"/>
</dbReference>
<feature type="region of interest" description="Disordered" evidence="8">
    <location>
        <begin position="628"/>
        <end position="652"/>
    </location>
</feature>
<evidence type="ECO:0000256" key="1">
    <source>
        <dbReference type="ARBA" id="ARBA00009121"/>
    </source>
</evidence>
<feature type="non-terminal residue" evidence="11">
    <location>
        <position position="1083"/>
    </location>
</feature>
<dbReference type="FunFam" id="3.20.20.80:FF:000007">
    <property type="entry name" value="Acidic mammalian chitinase"/>
    <property type="match status" value="2"/>
</dbReference>
<dbReference type="InterPro" id="IPR001223">
    <property type="entry name" value="Glyco_hydro18_cat"/>
</dbReference>
<dbReference type="FunFam" id="3.10.50.10:FF:000001">
    <property type="entry name" value="Chitinase 3-like 1"/>
    <property type="match status" value="1"/>
</dbReference>
<evidence type="ECO:0000259" key="10">
    <source>
        <dbReference type="PROSITE" id="PS51910"/>
    </source>
</evidence>
<dbReference type="Proteomes" id="UP001059596">
    <property type="component" value="Unassembled WGS sequence"/>
</dbReference>
<dbReference type="EMBL" id="JAMKOV010000014">
    <property type="protein sequence ID" value="KAI8036934.1"/>
    <property type="molecule type" value="Genomic_DNA"/>
</dbReference>
<evidence type="ECO:0000256" key="7">
    <source>
        <dbReference type="RuleBase" id="RU000489"/>
    </source>
</evidence>
<evidence type="ECO:0000259" key="9">
    <source>
        <dbReference type="PROSITE" id="PS50940"/>
    </source>
</evidence>
<name>A0A9Q0BMI9_9MUSC</name>
<dbReference type="InterPro" id="IPR017853">
    <property type="entry name" value="GH"/>
</dbReference>
<comment type="caution">
    <text evidence="11">The sequence shown here is derived from an EMBL/GenBank/DDBJ whole genome shotgun (WGS) entry which is preliminary data.</text>
</comment>
<dbReference type="InterPro" id="IPR050314">
    <property type="entry name" value="Glycosyl_Hydrlase_18"/>
</dbReference>
<evidence type="ECO:0000256" key="2">
    <source>
        <dbReference type="ARBA" id="ARBA00022669"/>
    </source>
</evidence>
<protein>
    <recommendedName>
        <fullName evidence="13">Chitinase</fullName>
    </recommendedName>
</protein>
<keyword evidence="3" id="KW-0732">Signal</keyword>
<dbReference type="AlphaFoldDB" id="A0A9Q0BMI9"/>
<dbReference type="FunFam" id="3.10.50.10:FF:000008">
    <property type="entry name" value="Chitinase 11"/>
    <property type="match status" value="2"/>
</dbReference>
<dbReference type="Gene3D" id="3.10.50.10">
    <property type="match status" value="3"/>
</dbReference>
<feature type="domain" description="Chitin-binding type-2" evidence="9">
    <location>
        <begin position="655"/>
        <end position="709"/>
    </location>
</feature>
<evidence type="ECO:0008006" key="13">
    <source>
        <dbReference type="Google" id="ProtNLM"/>
    </source>
</evidence>
<dbReference type="PANTHER" id="PTHR11177:SF360">
    <property type="entry name" value="CHITINASE 4-RELATED"/>
    <property type="match status" value="1"/>
</dbReference>
<keyword evidence="2" id="KW-0147">Chitin-binding</keyword>
<dbReference type="Pfam" id="PF01607">
    <property type="entry name" value="CBM_14"/>
    <property type="match status" value="2"/>
</dbReference>
<dbReference type="GO" id="GO:0006032">
    <property type="term" value="P:chitin catabolic process"/>
    <property type="evidence" value="ECO:0007669"/>
    <property type="project" value="TreeGrafter"/>
</dbReference>
<dbReference type="SMART" id="SM00636">
    <property type="entry name" value="Glyco_18"/>
    <property type="match status" value="3"/>
</dbReference>
<dbReference type="SUPFAM" id="SSF54556">
    <property type="entry name" value="Chitinase insertion domain"/>
    <property type="match status" value="3"/>
</dbReference>